<protein>
    <submittedName>
        <fullName evidence="2">Putative zinc finger protein</fullName>
    </submittedName>
</protein>
<keyword evidence="3" id="KW-1185">Reference proteome</keyword>
<evidence type="ECO:0000313" key="2">
    <source>
        <dbReference type="EMBL" id="ODM87180.1"/>
    </source>
</evidence>
<reference evidence="2 3" key="1">
    <citation type="journal article" date="2016" name="Genome Biol. Evol.">
        <title>Gene Family Evolution Reflects Adaptation to Soil Environmental Stressors in the Genome of the Collembolan Orchesella cincta.</title>
        <authorList>
            <person name="Faddeeva-Vakhrusheva A."/>
            <person name="Derks M.F."/>
            <person name="Anvar S.Y."/>
            <person name="Agamennone V."/>
            <person name="Suring W."/>
            <person name="Smit S."/>
            <person name="van Straalen N.M."/>
            <person name="Roelofs D."/>
        </authorList>
    </citation>
    <scope>NUCLEOTIDE SEQUENCE [LARGE SCALE GENOMIC DNA]</scope>
    <source>
        <tissue evidence="2">Mixed pool</tissue>
    </source>
</reference>
<evidence type="ECO:0000313" key="3">
    <source>
        <dbReference type="Proteomes" id="UP000094527"/>
    </source>
</evidence>
<feature type="region of interest" description="Disordered" evidence="1">
    <location>
        <begin position="230"/>
        <end position="277"/>
    </location>
</feature>
<dbReference type="EMBL" id="LJIJ01005950">
    <property type="protein sequence ID" value="ODM87180.1"/>
    <property type="molecule type" value="Genomic_DNA"/>
</dbReference>
<name>A0A1D2M2J4_ORCCI</name>
<proteinExistence type="predicted"/>
<feature type="compositionally biased region" description="Basic residues" evidence="1">
    <location>
        <begin position="261"/>
        <end position="270"/>
    </location>
</feature>
<comment type="caution">
    <text evidence="2">The sequence shown here is derived from an EMBL/GenBank/DDBJ whole genome shotgun (WGS) entry which is preliminary data.</text>
</comment>
<accession>A0A1D2M2J4</accession>
<sequence>MSRHRIFHPVNLQYRHSLISPVLTYYYMEAPAHGRRFLSIAHFSVVNEANEPSSTATFTCSFCKQTRNSRVSLRYHAQQQHLIVHYWTCQKCNKTFALPSMWRAHILECDSTFGQLFLLNVSPVVIDAFADFYISRSPNNTQTLLYQPGLPDYRKNQTVIVNSSRNALQQWPRHIHKRRAVNIKPCYRFEKKSSKRVRQQEEESDDSDDEKPVKGFITFDDEYSEAAMDCQQDEEIAPTPSRPQTRSKLAVKPALNGIKERLKKRPRKMSSKTMQRC</sequence>
<evidence type="ECO:0000256" key="1">
    <source>
        <dbReference type="SAM" id="MobiDB-lite"/>
    </source>
</evidence>
<gene>
    <name evidence="2" type="ORF">Ocin01_19501</name>
</gene>
<dbReference type="AlphaFoldDB" id="A0A1D2M2J4"/>
<dbReference type="Gene3D" id="3.30.160.60">
    <property type="entry name" value="Classic Zinc Finger"/>
    <property type="match status" value="1"/>
</dbReference>
<organism evidence="2 3">
    <name type="scientific">Orchesella cincta</name>
    <name type="common">Springtail</name>
    <name type="synonym">Podura cincta</name>
    <dbReference type="NCBI Taxonomy" id="48709"/>
    <lineage>
        <taxon>Eukaryota</taxon>
        <taxon>Metazoa</taxon>
        <taxon>Ecdysozoa</taxon>
        <taxon>Arthropoda</taxon>
        <taxon>Hexapoda</taxon>
        <taxon>Collembola</taxon>
        <taxon>Entomobryomorpha</taxon>
        <taxon>Entomobryoidea</taxon>
        <taxon>Orchesellidae</taxon>
        <taxon>Orchesellinae</taxon>
        <taxon>Orchesella</taxon>
    </lineage>
</organism>
<dbReference type="Proteomes" id="UP000094527">
    <property type="component" value="Unassembled WGS sequence"/>
</dbReference>
<feature type="region of interest" description="Disordered" evidence="1">
    <location>
        <begin position="192"/>
        <end position="215"/>
    </location>
</feature>